<dbReference type="AlphaFoldDB" id="A0AA40JPB8"/>
<reference evidence="1 2" key="1">
    <citation type="submission" date="2015-01" db="EMBL/GenBank/DDBJ databases">
        <title>Characterization of Swiss Staphylococcus aureus strains involved in food poisoning.</title>
        <authorList>
            <person name="Crovadore J."/>
            <person name="Chablais R."/>
            <person name="Tonacini J."/>
            <person name="Schnyder B."/>
            <person name="Lefort F."/>
        </authorList>
    </citation>
    <scope>NUCLEOTIDE SEQUENCE [LARGE SCALE GENOMIC DNA]</scope>
    <source>
        <strain evidence="1 2">SA-120</strain>
    </source>
</reference>
<organism evidence="1 2">
    <name type="scientific">Staphylococcus aureus</name>
    <dbReference type="NCBI Taxonomy" id="1280"/>
    <lineage>
        <taxon>Bacteria</taxon>
        <taxon>Bacillati</taxon>
        <taxon>Bacillota</taxon>
        <taxon>Bacilli</taxon>
        <taxon>Bacillales</taxon>
        <taxon>Staphylococcaceae</taxon>
        <taxon>Staphylococcus</taxon>
    </lineage>
</organism>
<name>A0AA40JPB8_STAAU</name>
<gene>
    <name evidence="1" type="ORF">QU38_02910</name>
</gene>
<dbReference type="EMBL" id="JXIG01000604">
    <property type="protein sequence ID" value="KIT99158.1"/>
    <property type="molecule type" value="Genomic_DNA"/>
</dbReference>
<feature type="non-terminal residue" evidence="1">
    <location>
        <position position="1"/>
    </location>
</feature>
<protein>
    <submittedName>
        <fullName evidence="1">Uncharacterized protein</fullName>
    </submittedName>
</protein>
<feature type="non-terminal residue" evidence="1">
    <location>
        <position position="262"/>
    </location>
</feature>
<proteinExistence type="predicted"/>
<evidence type="ECO:0000313" key="2">
    <source>
        <dbReference type="Proteomes" id="UP000032274"/>
    </source>
</evidence>
<dbReference type="Proteomes" id="UP000032274">
    <property type="component" value="Unassembled WGS sequence"/>
</dbReference>
<accession>A0AA40JPB8</accession>
<evidence type="ECO:0000313" key="1">
    <source>
        <dbReference type="EMBL" id="KIT99158.1"/>
    </source>
</evidence>
<comment type="caution">
    <text evidence="1">The sequence shown here is derived from an EMBL/GenBank/DDBJ whole genome shotgun (WGS) entry which is preliminary data.</text>
</comment>
<sequence>TKARPFQRLRDSKHAVDMVQLRNDDVLGRPFEPGHALTPQGEPPIEIFLHALAIVVAELDQVGLAGHRKVVRHTDRFQPAYPYDVTDLGHIIGNRRRIPAREPEAHHEDPHHAAAFGDRADHFVRRTARMIEDRPRRAASTDHHCMLAVEVQAGDRSIEAAGIGVGADQRAVLRPHHRVDRAARLADATAILDELERGLFVRQGDVAAAPVGIRPARFEIAGQFLGLHVRAAIFGRDAELGQPEAMDQRRLGLGDGVADHFG</sequence>